<accession>A0A411YH42</accession>
<dbReference type="GO" id="GO:0004803">
    <property type="term" value="F:transposase activity"/>
    <property type="evidence" value="ECO:0007669"/>
    <property type="project" value="InterPro"/>
</dbReference>
<dbReference type="Gene3D" id="1.10.10.10">
    <property type="entry name" value="Winged helix-like DNA-binding domain superfamily/Winged helix DNA-binding domain"/>
    <property type="match status" value="1"/>
</dbReference>
<dbReference type="GO" id="GO:0003677">
    <property type="term" value="F:DNA binding"/>
    <property type="evidence" value="ECO:0007669"/>
    <property type="project" value="InterPro"/>
</dbReference>
<organism evidence="2 3">
    <name type="scientific">Egibacter rhizosphaerae</name>
    <dbReference type="NCBI Taxonomy" id="1670831"/>
    <lineage>
        <taxon>Bacteria</taxon>
        <taxon>Bacillati</taxon>
        <taxon>Actinomycetota</taxon>
        <taxon>Nitriliruptoria</taxon>
        <taxon>Egibacterales</taxon>
        <taxon>Egibacteraceae</taxon>
        <taxon>Egibacter</taxon>
    </lineage>
</organism>
<dbReference type="EMBL" id="CP036402">
    <property type="protein sequence ID" value="QBI20553.1"/>
    <property type="molecule type" value="Genomic_DNA"/>
</dbReference>
<gene>
    <name evidence="2" type="ORF">ER308_13940</name>
</gene>
<dbReference type="GO" id="GO:0006313">
    <property type="term" value="P:DNA transposition"/>
    <property type="evidence" value="ECO:0007669"/>
    <property type="project" value="InterPro"/>
</dbReference>
<evidence type="ECO:0000313" key="2">
    <source>
        <dbReference type="EMBL" id="QBI20553.1"/>
    </source>
</evidence>
<keyword evidence="3" id="KW-1185">Reference proteome</keyword>
<dbReference type="SUPFAM" id="SSF46689">
    <property type="entry name" value="Homeodomain-like"/>
    <property type="match status" value="1"/>
</dbReference>
<sequence>MREASRRRWRGGGPRWRRWCCPRRTGRCCSAGRGGPRCPKGWWDAPGMVESVEFGKESGSMAAPRKYPEELKARAVRMVRDIDERGAIKRVADQLDINPETLRNWTRQAEIDDGERAGTSSAEHEENKRLRAENAELRRANEILRKASAYFASAELDRPRR</sequence>
<dbReference type="InterPro" id="IPR002514">
    <property type="entry name" value="Transposase_8"/>
</dbReference>
<protein>
    <recommendedName>
        <fullName evidence="4">Transposase</fullName>
    </recommendedName>
</protein>
<evidence type="ECO:0000256" key="1">
    <source>
        <dbReference type="SAM" id="MobiDB-lite"/>
    </source>
</evidence>
<dbReference type="AlphaFoldDB" id="A0A411YH42"/>
<dbReference type="Pfam" id="PF01527">
    <property type="entry name" value="HTH_Tnp_1"/>
    <property type="match status" value="1"/>
</dbReference>
<dbReference type="KEGG" id="erz:ER308_13940"/>
<name>A0A411YH42_9ACTN</name>
<dbReference type="InterPro" id="IPR009057">
    <property type="entry name" value="Homeodomain-like_sf"/>
</dbReference>
<evidence type="ECO:0008006" key="4">
    <source>
        <dbReference type="Google" id="ProtNLM"/>
    </source>
</evidence>
<feature type="compositionally biased region" description="Basic and acidic residues" evidence="1">
    <location>
        <begin position="122"/>
        <end position="133"/>
    </location>
</feature>
<reference evidence="2 3" key="1">
    <citation type="submission" date="2019-01" db="EMBL/GenBank/DDBJ databases">
        <title>Egibacter rhizosphaerae EGI 80759T.</title>
        <authorList>
            <person name="Chen D.-D."/>
            <person name="Tian Y."/>
            <person name="Jiao J.-Y."/>
            <person name="Zhang X.-T."/>
            <person name="Zhang Y.-G."/>
            <person name="Zhang Y."/>
            <person name="Xiao M."/>
            <person name="Shu W.-S."/>
            <person name="Li W.-J."/>
        </authorList>
    </citation>
    <scope>NUCLEOTIDE SEQUENCE [LARGE SCALE GENOMIC DNA]</scope>
    <source>
        <strain evidence="2 3">EGI 80759</strain>
    </source>
</reference>
<proteinExistence type="predicted"/>
<evidence type="ECO:0000313" key="3">
    <source>
        <dbReference type="Proteomes" id="UP000291469"/>
    </source>
</evidence>
<dbReference type="Proteomes" id="UP000291469">
    <property type="component" value="Chromosome"/>
</dbReference>
<feature type="region of interest" description="Disordered" evidence="1">
    <location>
        <begin position="106"/>
        <end position="133"/>
    </location>
</feature>
<dbReference type="OrthoDB" id="4426778at2"/>
<dbReference type="InterPro" id="IPR036388">
    <property type="entry name" value="WH-like_DNA-bd_sf"/>
</dbReference>